<comment type="caution">
    <text evidence="1">The sequence shown here is derived from an EMBL/GenBank/DDBJ whole genome shotgun (WGS) entry which is preliminary data.</text>
</comment>
<organism evidence="1 2">
    <name type="scientific">Brassica cretica</name>
    <name type="common">Mustard</name>
    <dbReference type="NCBI Taxonomy" id="69181"/>
    <lineage>
        <taxon>Eukaryota</taxon>
        <taxon>Viridiplantae</taxon>
        <taxon>Streptophyta</taxon>
        <taxon>Embryophyta</taxon>
        <taxon>Tracheophyta</taxon>
        <taxon>Spermatophyta</taxon>
        <taxon>Magnoliopsida</taxon>
        <taxon>eudicotyledons</taxon>
        <taxon>Gunneridae</taxon>
        <taxon>Pentapetalae</taxon>
        <taxon>rosids</taxon>
        <taxon>malvids</taxon>
        <taxon>Brassicales</taxon>
        <taxon>Brassicaceae</taxon>
        <taxon>Brassiceae</taxon>
        <taxon>Brassica</taxon>
    </lineage>
</organism>
<reference evidence="1" key="1">
    <citation type="submission" date="2019-12" db="EMBL/GenBank/DDBJ databases">
        <title>Genome sequencing and annotation of Brassica cretica.</title>
        <authorList>
            <person name="Studholme D.J."/>
            <person name="Sarris P.F."/>
        </authorList>
    </citation>
    <scope>NUCLEOTIDE SEQUENCE</scope>
    <source>
        <strain evidence="1">PFS-001/15</strain>
        <tissue evidence="1">Leaf</tissue>
    </source>
</reference>
<protein>
    <submittedName>
        <fullName evidence="1">Uncharacterized protein</fullName>
    </submittedName>
</protein>
<sequence>MDSHSGLRAGLLIAFRILDAPRGFDVVAVASCLVSALYRDFWQGTFGMFGLVLGDSLVDSWLPAFLCMNPKVGWTFVRNLMVVLTSKETFLSVFQCIVQLPLGRPGDVVGTRRLSKDPEVVWEPGGPSDPEVVFRTRKSFGNPEVPSDPEVIFRTWRLFGNAEVPSDPETLRDVLVMGVKTQVPDFTAFHVRSSSQVLPVCQYSGTYIASPVLYSMESFNTGLRRPIPALSLIPIFSLPGVMDRSTVRSRSRNFFMREFEDWGPTRENLKTWAWAMLEPEGESFFHMIDRGLDKYSQVLDMFEGDLVGFEALDLVSRWTTRFALRSSNLCRSLPVMQVVTKMDLPSL</sequence>
<proteinExistence type="predicted"/>
<dbReference type="EMBL" id="QGKW02001988">
    <property type="protein sequence ID" value="KAF2550564.1"/>
    <property type="molecule type" value="Genomic_DNA"/>
</dbReference>
<dbReference type="AlphaFoldDB" id="A0A8S9H132"/>
<gene>
    <name evidence="1" type="ORF">F2Q68_00034221</name>
</gene>
<accession>A0A8S9H132</accession>
<dbReference type="Proteomes" id="UP000712281">
    <property type="component" value="Unassembled WGS sequence"/>
</dbReference>
<name>A0A8S9H132_BRACR</name>
<evidence type="ECO:0000313" key="2">
    <source>
        <dbReference type="Proteomes" id="UP000712281"/>
    </source>
</evidence>
<evidence type="ECO:0000313" key="1">
    <source>
        <dbReference type="EMBL" id="KAF2550564.1"/>
    </source>
</evidence>